<protein>
    <submittedName>
        <fullName evidence="2">Type IX secretion system membrane protein PorP/SprF</fullName>
    </submittedName>
</protein>
<gene>
    <name evidence="2" type="ORF">DPV69_02495</name>
</gene>
<evidence type="ECO:0000256" key="1">
    <source>
        <dbReference type="SAM" id="SignalP"/>
    </source>
</evidence>
<feature type="chain" id="PRO_5018675231" evidence="1">
    <location>
        <begin position="27"/>
        <end position="298"/>
    </location>
</feature>
<dbReference type="AlphaFoldDB" id="A0A3S3R899"/>
<comment type="caution">
    <text evidence="2">The sequence shown here is derived from an EMBL/GenBank/DDBJ whole genome shotgun (WGS) entry which is preliminary data.</text>
</comment>
<feature type="signal peptide" evidence="1">
    <location>
        <begin position="1"/>
        <end position="26"/>
    </location>
</feature>
<dbReference type="InterPro" id="IPR019861">
    <property type="entry name" value="PorP/SprF_Bacteroidetes"/>
</dbReference>
<evidence type="ECO:0000313" key="2">
    <source>
        <dbReference type="EMBL" id="RWU10233.1"/>
    </source>
</evidence>
<dbReference type="Pfam" id="PF11751">
    <property type="entry name" value="PorP_SprF"/>
    <property type="match status" value="1"/>
</dbReference>
<proteinExistence type="predicted"/>
<keyword evidence="1" id="KW-0732">Signal</keyword>
<accession>A0A3S3R899</accession>
<dbReference type="EMBL" id="SAYW01000001">
    <property type="protein sequence ID" value="RWU10233.1"/>
    <property type="molecule type" value="Genomic_DNA"/>
</dbReference>
<reference evidence="2 3" key="1">
    <citation type="submission" date="2018-06" db="EMBL/GenBank/DDBJ databases">
        <title>Pedobacter endophyticus sp. nov., an endophytic bacterium isolated from a leaf of Triticum aestivum.</title>
        <authorList>
            <person name="Zhang L."/>
        </authorList>
    </citation>
    <scope>NUCLEOTIDE SEQUENCE [LARGE SCALE GENOMIC DNA]</scope>
    <source>
        <strain evidence="2 3">CM134L-2</strain>
    </source>
</reference>
<sequence length="298" mass="33100">MNQKMMKKNIYILCLAMVFTTLKVNAQLVPLAAQYFQNPYLANPAMAGVHQGLEVSLGYRSQWSKIPGAPEQQALTLAYGKNRTGWGVNLYLDKAGLQRQLRALASYAYHLPISTEQALHFGLSVGVSQQRLSLEDIQGRPDDLSAQRYNDREAYLDGDFGLAYTYNGFRLEAALPNLDRLLRSNRENGLVDIATFYAAANYRFGLTADQGWELEPKVAYRGVKGFDSVIDAGAALWFENGQLMLSGLYHSSKSATFGLGMDLKKKYRILATYTTQTSSLSNYTNGSFELGLGIRLGK</sequence>
<dbReference type="Proteomes" id="UP000284120">
    <property type="component" value="Unassembled WGS sequence"/>
</dbReference>
<evidence type="ECO:0000313" key="3">
    <source>
        <dbReference type="Proteomes" id="UP000284120"/>
    </source>
</evidence>
<dbReference type="OrthoDB" id="891773at2"/>
<keyword evidence="3" id="KW-1185">Reference proteome</keyword>
<organism evidence="2 3">
    <name type="scientific">Pedobacter chitinilyticus</name>
    <dbReference type="NCBI Taxonomy" id="2233776"/>
    <lineage>
        <taxon>Bacteria</taxon>
        <taxon>Pseudomonadati</taxon>
        <taxon>Bacteroidota</taxon>
        <taxon>Sphingobacteriia</taxon>
        <taxon>Sphingobacteriales</taxon>
        <taxon>Sphingobacteriaceae</taxon>
        <taxon>Pedobacter</taxon>
    </lineage>
</organism>
<dbReference type="NCBIfam" id="TIGR03519">
    <property type="entry name" value="T9SS_PorP_fam"/>
    <property type="match status" value="1"/>
</dbReference>
<name>A0A3S3R899_9SPHI</name>